<evidence type="ECO:0000259" key="17">
    <source>
        <dbReference type="Pfam" id="PF08245"/>
    </source>
</evidence>
<evidence type="ECO:0000256" key="3">
    <source>
        <dbReference type="ARBA" id="ARBA00012211"/>
    </source>
</evidence>
<feature type="domain" description="Mur ligase C-terminal" evidence="16">
    <location>
        <begin position="311"/>
        <end position="443"/>
    </location>
</feature>
<dbReference type="AlphaFoldDB" id="A0A419DA19"/>
<dbReference type="SUPFAM" id="SSF53244">
    <property type="entry name" value="MurD-like peptide ligases, peptide-binding domain"/>
    <property type="match status" value="1"/>
</dbReference>
<reference evidence="18 19" key="1">
    <citation type="journal article" date="2017" name="ISME J.">
        <title>Energy and carbon metabolisms in a deep terrestrial subsurface fluid microbial community.</title>
        <authorList>
            <person name="Momper L."/>
            <person name="Jungbluth S.P."/>
            <person name="Lee M.D."/>
            <person name="Amend J.P."/>
        </authorList>
    </citation>
    <scope>NUCLEOTIDE SEQUENCE [LARGE SCALE GENOMIC DNA]</scope>
    <source>
        <strain evidence="18">SURF_29</strain>
    </source>
</reference>
<dbReference type="PANTHER" id="PTHR43445:SF3">
    <property type="entry name" value="UDP-N-ACETYLMURAMATE--L-ALANINE LIGASE"/>
    <property type="match status" value="1"/>
</dbReference>
<evidence type="ECO:0000256" key="8">
    <source>
        <dbReference type="ARBA" id="ARBA00022840"/>
    </source>
</evidence>
<dbReference type="EC" id="6.3.2.8" evidence="3 14"/>
<feature type="domain" description="Mur ligase N-terminal catalytic" evidence="15">
    <location>
        <begin position="6"/>
        <end position="104"/>
    </location>
</feature>
<dbReference type="HAMAP" id="MF_00046">
    <property type="entry name" value="MurC"/>
    <property type="match status" value="1"/>
</dbReference>
<evidence type="ECO:0000256" key="5">
    <source>
        <dbReference type="ARBA" id="ARBA00022598"/>
    </source>
</evidence>
<dbReference type="InterPro" id="IPR013221">
    <property type="entry name" value="Mur_ligase_cen"/>
</dbReference>
<dbReference type="InterPro" id="IPR005758">
    <property type="entry name" value="UDP-N-AcMur_Ala_ligase_MurC"/>
</dbReference>
<dbReference type="GO" id="GO:0071555">
    <property type="term" value="P:cell wall organization"/>
    <property type="evidence" value="ECO:0007669"/>
    <property type="project" value="UniProtKB-KW"/>
</dbReference>
<evidence type="ECO:0000256" key="13">
    <source>
        <dbReference type="ARBA" id="ARBA00047833"/>
    </source>
</evidence>
<dbReference type="Gene3D" id="3.90.190.20">
    <property type="entry name" value="Mur ligase, C-terminal domain"/>
    <property type="match status" value="1"/>
</dbReference>
<evidence type="ECO:0000313" key="19">
    <source>
        <dbReference type="Proteomes" id="UP000285655"/>
    </source>
</evidence>
<dbReference type="InterPro" id="IPR004101">
    <property type="entry name" value="Mur_ligase_C"/>
</dbReference>
<dbReference type="InterPro" id="IPR000713">
    <property type="entry name" value="Mur_ligase_N"/>
</dbReference>
<dbReference type="Gene3D" id="3.40.1190.10">
    <property type="entry name" value="Mur-like, catalytic domain"/>
    <property type="match status" value="1"/>
</dbReference>
<evidence type="ECO:0000259" key="16">
    <source>
        <dbReference type="Pfam" id="PF02875"/>
    </source>
</evidence>
<evidence type="ECO:0000256" key="11">
    <source>
        <dbReference type="ARBA" id="ARBA00023306"/>
    </source>
</evidence>
<evidence type="ECO:0000256" key="6">
    <source>
        <dbReference type="ARBA" id="ARBA00022618"/>
    </source>
</evidence>
<dbReference type="PANTHER" id="PTHR43445">
    <property type="entry name" value="UDP-N-ACETYLMURAMATE--L-ALANINE LIGASE-RELATED"/>
    <property type="match status" value="1"/>
</dbReference>
<dbReference type="Pfam" id="PF01225">
    <property type="entry name" value="Mur_ligase"/>
    <property type="match status" value="1"/>
</dbReference>
<dbReference type="Gene3D" id="3.40.50.720">
    <property type="entry name" value="NAD(P)-binding Rossmann-like Domain"/>
    <property type="match status" value="1"/>
</dbReference>
<keyword evidence="12 14" id="KW-0961">Cell wall biogenesis/degradation</keyword>
<comment type="catalytic activity">
    <reaction evidence="13 14">
        <text>UDP-N-acetyl-alpha-D-muramate + L-alanine + ATP = UDP-N-acetyl-alpha-D-muramoyl-L-alanine + ADP + phosphate + H(+)</text>
        <dbReference type="Rhea" id="RHEA:23372"/>
        <dbReference type="ChEBI" id="CHEBI:15378"/>
        <dbReference type="ChEBI" id="CHEBI:30616"/>
        <dbReference type="ChEBI" id="CHEBI:43474"/>
        <dbReference type="ChEBI" id="CHEBI:57972"/>
        <dbReference type="ChEBI" id="CHEBI:70757"/>
        <dbReference type="ChEBI" id="CHEBI:83898"/>
        <dbReference type="ChEBI" id="CHEBI:456216"/>
        <dbReference type="EC" id="6.3.2.8"/>
    </reaction>
</comment>
<sequence length="456" mass="50121">MSKINYHFIGIGGVGMSALAQILASRGKNVSGSDLVENQITKNLQKQGVRVYLGHSEKNISKDIERAVITAAITDKNPEVKGAKKLGIPIITRGELLGELMSEKVGIAITGTHGKTTTSSLISHIFEDARLDPTIVVGGEVRNIGSHAKDGKGKYFIAETCEYKRFFKDIHPDIAVITNIEEDHLDYYKDLEDIKSAFADFTGNVKDGGTLIACFDDENVREVADSFSGRVVSYGIANGGLNYRASDFMIEEGRQRFNVYKNGSDLGVFEIQIPGIHSILNATSCVAAALECGIKIGTIRDSIASFTGAGRRMEEKGEKGGITVIDDYAHHPTEIQATLRAIKSFYPKRKVWCVFQPHQHSRTRMLLNNFVDALTEADEVIIPTIYPVRDTKEDIASVSGEDLSKLLAKKNKASHYIPEFKDVARYLKENAKENDIIVTMGAGPVNEVGEMYLNIE</sequence>
<dbReference type="EMBL" id="QZJW01000055">
    <property type="protein sequence ID" value="RJO59971.1"/>
    <property type="molecule type" value="Genomic_DNA"/>
</dbReference>
<evidence type="ECO:0000256" key="1">
    <source>
        <dbReference type="ARBA" id="ARBA00004496"/>
    </source>
</evidence>
<dbReference type="Pfam" id="PF02875">
    <property type="entry name" value="Mur_ligase_C"/>
    <property type="match status" value="1"/>
</dbReference>
<keyword evidence="8 14" id="KW-0067">ATP-binding</keyword>
<comment type="function">
    <text evidence="14">Cell wall formation.</text>
</comment>
<feature type="domain" description="Mur ligase central" evidence="17">
    <location>
        <begin position="109"/>
        <end position="289"/>
    </location>
</feature>
<dbReference type="GO" id="GO:0005524">
    <property type="term" value="F:ATP binding"/>
    <property type="evidence" value="ECO:0007669"/>
    <property type="project" value="UniProtKB-UniRule"/>
</dbReference>
<keyword evidence="9 14" id="KW-0133">Cell shape</keyword>
<keyword evidence="10 14" id="KW-0573">Peptidoglycan synthesis</keyword>
<evidence type="ECO:0000256" key="7">
    <source>
        <dbReference type="ARBA" id="ARBA00022741"/>
    </source>
</evidence>
<proteinExistence type="inferred from homology"/>
<evidence type="ECO:0000259" key="15">
    <source>
        <dbReference type="Pfam" id="PF01225"/>
    </source>
</evidence>
<keyword evidence="11 14" id="KW-0131">Cell cycle</keyword>
<dbReference type="SUPFAM" id="SSF51984">
    <property type="entry name" value="MurCD N-terminal domain"/>
    <property type="match status" value="1"/>
</dbReference>
<dbReference type="InterPro" id="IPR050061">
    <property type="entry name" value="MurCDEF_pg_biosynth"/>
</dbReference>
<name>A0A419DA19_9BACT</name>
<dbReference type="InterPro" id="IPR036565">
    <property type="entry name" value="Mur-like_cat_sf"/>
</dbReference>
<organism evidence="18 19">
    <name type="scientific">candidate division WS5 bacterium</name>
    <dbReference type="NCBI Taxonomy" id="2093353"/>
    <lineage>
        <taxon>Bacteria</taxon>
        <taxon>candidate division WS5</taxon>
    </lineage>
</organism>
<dbReference type="GO" id="GO:0008763">
    <property type="term" value="F:UDP-N-acetylmuramate-L-alanine ligase activity"/>
    <property type="evidence" value="ECO:0007669"/>
    <property type="project" value="UniProtKB-UniRule"/>
</dbReference>
<dbReference type="Pfam" id="PF08245">
    <property type="entry name" value="Mur_ligase_M"/>
    <property type="match status" value="1"/>
</dbReference>
<protein>
    <recommendedName>
        <fullName evidence="3 14">UDP-N-acetylmuramate--L-alanine ligase</fullName>
        <ecNumber evidence="3 14">6.3.2.8</ecNumber>
    </recommendedName>
    <alternativeName>
        <fullName evidence="14">UDP-N-acetylmuramoyl-L-alanine synthetase</fullName>
    </alternativeName>
</protein>
<comment type="similarity">
    <text evidence="14">Belongs to the MurCDEF family.</text>
</comment>
<evidence type="ECO:0000256" key="9">
    <source>
        <dbReference type="ARBA" id="ARBA00022960"/>
    </source>
</evidence>
<evidence type="ECO:0000256" key="4">
    <source>
        <dbReference type="ARBA" id="ARBA00022490"/>
    </source>
</evidence>
<comment type="pathway">
    <text evidence="2 14">Cell wall biogenesis; peptidoglycan biosynthesis.</text>
</comment>
<dbReference type="GO" id="GO:0051301">
    <property type="term" value="P:cell division"/>
    <property type="evidence" value="ECO:0007669"/>
    <property type="project" value="UniProtKB-KW"/>
</dbReference>
<evidence type="ECO:0000256" key="10">
    <source>
        <dbReference type="ARBA" id="ARBA00022984"/>
    </source>
</evidence>
<evidence type="ECO:0000256" key="2">
    <source>
        <dbReference type="ARBA" id="ARBA00004752"/>
    </source>
</evidence>
<evidence type="ECO:0000256" key="14">
    <source>
        <dbReference type="HAMAP-Rule" id="MF_00046"/>
    </source>
</evidence>
<comment type="caution">
    <text evidence="18">The sequence shown here is derived from an EMBL/GenBank/DDBJ whole genome shotgun (WGS) entry which is preliminary data.</text>
</comment>
<keyword evidence="4 14" id="KW-0963">Cytoplasm</keyword>
<dbReference type="NCBIfam" id="TIGR01082">
    <property type="entry name" value="murC"/>
    <property type="match status" value="1"/>
</dbReference>
<keyword evidence="6 14" id="KW-0132">Cell division</keyword>
<gene>
    <name evidence="14 18" type="primary">murC</name>
    <name evidence="18" type="ORF">C4544_06395</name>
</gene>
<dbReference type="InterPro" id="IPR036615">
    <property type="entry name" value="Mur_ligase_C_dom_sf"/>
</dbReference>
<feature type="binding site" evidence="14">
    <location>
        <begin position="111"/>
        <end position="117"/>
    </location>
    <ligand>
        <name>ATP</name>
        <dbReference type="ChEBI" id="CHEBI:30616"/>
    </ligand>
</feature>
<accession>A0A419DA19</accession>
<comment type="subcellular location">
    <subcellularLocation>
        <location evidence="1 14">Cytoplasm</location>
    </subcellularLocation>
</comment>
<evidence type="ECO:0000313" key="18">
    <source>
        <dbReference type="EMBL" id="RJO59971.1"/>
    </source>
</evidence>
<dbReference type="SUPFAM" id="SSF53623">
    <property type="entry name" value="MurD-like peptide ligases, catalytic domain"/>
    <property type="match status" value="1"/>
</dbReference>
<keyword evidence="7 14" id="KW-0547">Nucleotide-binding</keyword>
<dbReference type="GO" id="GO:0009252">
    <property type="term" value="P:peptidoglycan biosynthetic process"/>
    <property type="evidence" value="ECO:0007669"/>
    <property type="project" value="UniProtKB-UniRule"/>
</dbReference>
<dbReference type="GO" id="GO:0008360">
    <property type="term" value="P:regulation of cell shape"/>
    <property type="evidence" value="ECO:0007669"/>
    <property type="project" value="UniProtKB-KW"/>
</dbReference>
<dbReference type="GO" id="GO:0005737">
    <property type="term" value="C:cytoplasm"/>
    <property type="evidence" value="ECO:0007669"/>
    <property type="project" value="UniProtKB-SubCell"/>
</dbReference>
<dbReference type="Proteomes" id="UP000285655">
    <property type="component" value="Unassembled WGS sequence"/>
</dbReference>
<dbReference type="UniPathway" id="UPA00219"/>
<keyword evidence="5 14" id="KW-0436">Ligase</keyword>
<evidence type="ECO:0000256" key="12">
    <source>
        <dbReference type="ARBA" id="ARBA00023316"/>
    </source>
</evidence>